<proteinExistence type="predicted"/>
<gene>
    <name evidence="2" type="ORF">NECAME_05754</name>
</gene>
<reference evidence="3" key="1">
    <citation type="journal article" date="2014" name="Nat. Genet.">
        <title>Genome of the human hookworm Necator americanus.</title>
        <authorList>
            <person name="Tang Y.T."/>
            <person name="Gao X."/>
            <person name="Rosa B.A."/>
            <person name="Abubucker S."/>
            <person name="Hallsworth-Pepin K."/>
            <person name="Martin J."/>
            <person name="Tyagi R."/>
            <person name="Heizer E."/>
            <person name="Zhang X."/>
            <person name="Bhonagiri-Palsikar V."/>
            <person name="Minx P."/>
            <person name="Warren W.C."/>
            <person name="Wang Q."/>
            <person name="Zhan B."/>
            <person name="Hotez P.J."/>
            <person name="Sternberg P.W."/>
            <person name="Dougall A."/>
            <person name="Gaze S.T."/>
            <person name="Mulvenna J."/>
            <person name="Sotillo J."/>
            <person name="Ranganathan S."/>
            <person name="Rabelo E.M."/>
            <person name="Wilson R.K."/>
            <person name="Felgner P.L."/>
            <person name="Bethony J."/>
            <person name="Hawdon J.M."/>
            <person name="Gasser R.B."/>
            <person name="Loukas A."/>
            <person name="Mitreva M."/>
        </authorList>
    </citation>
    <scope>NUCLEOTIDE SEQUENCE [LARGE SCALE GENOMIC DNA]</scope>
</reference>
<dbReference type="EMBL" id="KI657472">
    <property type="protein sequence ID" value="ETN86909.1"/>
    <property type="molecule type" value="Genomic_DNA"/>
</dbReference>
<evidence type="ECO:0000313" key="3">
    <source>
        <dbReference type="Proteomes" id="UP000053676"/>
    </source>
</evidence>
<dbReference type="KEGG" id="nai:NECAME_05754"/>
<accession>W2TZ14</accession>
<protein>
    <submittedName>
        <fullName evidence="2">Uncharacterized protein</fullName>
    </submittedName>
</protein>
<organism evidence="2 3">
    <name type="scientific">Necator americanus</name>
    <name type="common">Human hookworm</name>
    <dbReference type="NCBI Taxonomy" id="51031"/>
    <lineage>
        <taxon>Eukaryota</taxon>
        <taxon>Metazoa</taxon>
        <taxon>Ecdysozoa</taxon>
        <taxon>Nematoda</taxon>
        <taxon>Chromadorea</taxon>
        <taxon>Rhabditida</taxon>
        <taxon>Rhabditina</taxon>
        <taxon>Rhabditomorpha</taxon>
        <taxon>Strongyloidea</taxon>
        <taxon>Ancylostomatidae</taxon>
        <taxon>Bunostominae</taxon>
        <taxon>Necator</taxon>
    </lineage>
</organism>
<sequence length="62" mass="6633">MSGNEFPGESHSSGNPQQTKAASTAEKRTNVNEWKSGFALFPLVHPPPCSHKGTSYGMNAKT</sequence>
<keyword evidence="3" id="KW-1185">Reference proteome</keyword>
<feature type="compositionally biased region" description="Polar residues" evidence="1">
    <location>
        <begin position="52"/>
        <end position="62"/>
    </location>
</feature>
<feature type="compositionally biased region" description="Polar residues" evidence="1">
    <location>
        <begin position="10"/>
        <end position="22"/>
    </location>
</feature>
<feature type="region of interest" description="Disordered" evidence="1">
    <location>
        <begin position="1"/>
        <end position="62"/>
    </location>
</feature>
<name>W2TZ14_NECAM</name>
<evidence type="ECO:0000313" key="2">
    <source>
        <dbReference type="EMBL" id="ETN86909.1"/>
    </source>
</evidence>
<dbReference type="Proteomes" id="UP000053676">
    <property type="component" value="Unassembled WGS sequence"/>
</dbReference>
<evidence type="ECO:0000256" key="1">
    <source>
        <dbReference type="SAM" id="MobiDB-lite"/>
    </source>
</evidence>
<dbReference type="AlphaFoldDB" id="W2TZ14"/>